<comment type="cofactor">
    <cofactor evidence="1">
        <name>Mg(2+)</name>
        <dbReference type="ChEBI" id="CHEBI:18420"/>
    </cofactor>
</comment>
<evidence type="ECO:0000256" key="6">
    <source>
        <dbReference type="ARBA" id="ARBA00023235"/>
    </source>
</evidence>
<dbReference type="Pfam" id="PF02880">
    <property type="entry name" value="PGM_PMM_III"/>
    <property type="match status" value="1"/>
</dbReference>
<dbReference type="InterPro" id="IPR005846">
    <property type="entry name" value="A-D-PHexomutase_a/b/a-III"/>
</dbReference>
<dbReference type="Proteomes" id="UP000606463">
    <property type="component" value="Unassembled WGS sequence"/>
</dbReference>
<name>A0A9D0YQV1_AQUAO</name>
<feature type="domain" description="Alpha-D-phosphohexomutase alpha/beta/alpha" evidence="10">
    <location>
        <begin position="152"/>
        <end position="253"/>
    </location>
</feature>
<dbReference type="SUPFAM" id="SSF55957">
    <property type="entry name" value="Phosphoglucomutase, C-terminal domain"/>
    <property type="match status" value="1"/>
</dbReference>
<dbReference type="InterPro" id="IPR005841">
    <property type="entry name" value="Alpha-D-phosphohexomutase_SF"/>
</dbReference>
<dbReference type="PROSITE" id="PS00710">
    <property type="entry name" value="PGM_PMM"/>
    <property type="match status" value="1"/>
</dbReference>
<keyword evidence="5 7" id="KW-0460">Magnesium</keyword>
<protein>
    <submittedName>
        <fullName evidence="12">Phosphoglucomutase/phosphomannomutase family protein</fullName>
    </submittedName>
</protein>
<dbReference type="PANTHER" id="PTHR45745:SF1">
    <property type="entry name" value="PHOSPHOGLUCOMUTASE 2B-RELATED"/>
    <property type="match status" value="1"/>
</dbReference>
<keyword evidence="4 7" id="KW-0479">Metal-binding</keyword>
<feature type="domain" description="Alpha-D-phosphohexomutase C-terminal" evidence="8">
    <location>
        <begin position="412"/>
        <end position="452"/>
    </location>
</feature>
<evidence type="ECO:0000256" key="4">
    <source>
        <dbReference type="ARBA" id="ARBA00022723"/>
    </source>
</evidence>
<dbReference type="Pfam" id="PF02878">
    <property type="entry name" value="PGM_PMM_I"/>
    <property type="match status" value="1"/>
</dbReference>
<evidence type="ECO:0000259" key="10">
    <source>
        <dbReference type="Pfam" id="PF02879"/>
    </source>
</evidence>
<dbReference type="Gene3D" id="3.40.120.10">
    <property type="entry name" value="Alpha-D-Glucose-1,6-Bisphosphate, subunit A, domain 3"/>
    <property type="match status" value="3"/>
</dbReference>
<evidence type="ECO:0000256" key="5">
    <source>
        <dbReference type="ARBA" id="ARBA00022842"/>
    </source>
</evidence>
<organism evidence="12 13">
    <name type="scientific">Aquifex aeolicus</name>
    <dbReference type="NCBI Taxonomy" id="63363"/>
    <lineage>
        <taxon>Bacteria</taxon>
        <taxon>Pseudomonadati</taxon>
        <taxon>Aquificota</taxon>
        <taxon>Aquificia</taxon>
        <taxon>Aquificales</taxon>
        <taxon>Aquificaceae</taxon>
        <taxon>Aquifex</taxon>
    </lineage>
</organism>
<dbReference type="Pfam" id="PF02879">
    <property type="entry name" value="PGM_PMM_II"/>
    <property type="match status" value="1"/>
</dbReference>
<dbReference type="Pfam" id="PF00408">
    <property type="entry name" value="PGM_PMM_IV"/>
    <property type="match status" value="1"/>
</dbReference>
<feature type="domain" description="Alpha-D-phosphohexomutase alpha/beta/alpha" evidence="9">
    <location>
        <begin position="3"/>
        <end position="133"/>
    </location>
</feature>
<dbReference type="AlphaFoldDB" id="A0A9D0YQV1"/>
<evidence type="ECO:0000259" key="9">
    <source>
        <dbReference type="Pfam" id="PF02878"/>
    </source>
</evidence>
<feature type="domain" description="Alpha-D-phosphohexomutase alpha/beta/alpha" evidence="11">
    <location>
        <begin position="261"/>
        <end position="370"/>
    </location>
</feature>
<gene>
    <name evidence="12" type="ORF">EYH37_05935</name>
</gene>
<dbReference type="InterPro" id="IPR005845">
    <property type="entry name" value="A-D-PHexomutase_a/b/a-II"/>
</dbReference>
<dbReference type="SUPFAM" id="SSF53738">
    <property type="entry name" value="Phosphoglucomutase, first 3 domains"/>
    <property type="match status" value="2"/>
</dbReference>
<comment type="caution">
    <text evidence="12">The sequence shown here is derived from an EMBL/GenBank/DDBJ whole genome shotgun (WGS) entry which is preliminary data.</text>
</comment>
<keyword evidence="3" id="KW-0597">Phosphoprotein</keyword>
<dbReference type="GO" id="GO:0000287">
    <property type="term" value="F:magnesium ion binding"/>
    <property type="evidence" value="ECO:0007669"/>
    <property type="project" value="InterPro"/>
</dbReference>
<evidence type="ECO:0000259" key="11">
    <source>
        <dbReference type="Pfam" id="PF02880"/>
    </source>
</evidence>
<dbReference type="PANTHER" id="PTHR45745">
    <property type="entry name" value="PHOSPHOMANNOMUTASE 45A"/>
    <property type="match status" value="1"/>
</dbReference>
<dbReference type="InterPro" id="IPR036900">
    <property type="entry name" value="A-D-PHexomutase_C_sf"/>
</dbReference>
<reference evidence="12" key="1">
    <citation type="journal article" date="2020" name="ISME J.">
        <title>Gammaproteobacteria mediating utilization of methyl-, sulfur- and petroleum organic compounds in deep ocean hydrothermal plumes.</title>
        <authorList>
            <person name="Zhou Z."/>
            <person name="Liu Y."/>
            <person name="Pan J."/>
            <person name="Cron B.R."/>
            <person name="Toner B.M."/>
            <person name="Anantharaman K."/>
            <person name="Breier J.A."/>
            <person name="Dick G.J."/>
            <person name="Li M."/>
        </authorList>
    </citation>
    <scope>NUCLEOTIDE SEQUENCE</scope>
    <source>
        <strain evidence="12">SZUA-1501</strain>
    </source>
</reference>
<sequence length="460" mass="51801">MVIKFGTDGWRAVIAKDFTFENVSKVALAHAEVLRRRNLKRVFIGYDNRFLSENFAREVATIFYSEGFEVNLPPNAVTTPLVSWAVKHRGFDGGVMITASHNPPVYNGYKIKEGFGGAATPEFISEVESFIGKVSPKGSIQEGSLKEQDFTEEYINAVRNGVNLEIFREKVIKVVHDPMFGSSAGYLRRALENTKVTVCEIHAYRDPLFGGRAPEPVEKYARLLMEKVRAEGAFCGIMNDGDGDRVALIDEKGNFVNSQLVFALLMLHLLENKKLKGAIVKTVSTTYLADRIAKHLGVELIETPVGFKHINAVLRQREDVIFGGEESGGYGFPQFTPERDGLLSALNLLELFLLKDKTPSQMVEELFKRFGRAFYKRIDLTVEPKRKEKLKEFIKSPPTSLGGLKVREVKTIDGLKLVFENDGWLLIRPSGTEPLLRIYCEMPEEKLRDEVLKEAQKLFS</sequence>
<proteinExistence type="inferred from homology"/>
<evidence type="ECO:0000259" key="8">
    <source>
        <dbReference type="Pfam" id="PF00408"/>
    </source>
</evidence>
<dbReference type="InterPro" id="IPR016066">
    <property type="entry name" value="A-D-PHexomutase_CS"/>
</dbReference>
<dbReference type="CDD" id="cd05800">
    <property type="entry name" value="PGM_like2"/>
    <property type="match status" value="1"/>
</dbReference>
<dbReference type="PRINTS" id="PR00509">
    <property type="entry name" value="PGMPMM"/>
</dbReference>
<dbReference type="InterPro" id="IPR005844">
    <property type="entry name" value="A-D-PHexomutase_a/b/a-I"/>
</dbReference>
<evidence type="ECO:0000256" key="2">
    <source>
        <dbReference type="ARBA" id="ARBA00010231"/>
    </source>
</evidence>
<dbReference type="InterPro" id="IPR016055">
    <property type="entry name" value="A-D-PHexomutase_a/b/a-I/II/III"/>
</dbReference>
<comment type="similarity">
    <text evidence="2 7">Belongs to the phosphohexose mutase family.</text>
</comment>
<accession>A0A9D0YQV1</accession>
<keyword evidence="6" id="KW-0413">Isomerase</keyword>
<evidence type="ECO:0000313" key="13">
    <source>
        <dbReference type="Proteomes" id="UP000606463"/>
    </source>
</evidence>
<dbReference type="EMBL" id="DQVE01000058">
    <property type="protein sequence ID" value="HIP98878.1"/>
    <property type="molecule type" value="Genomic_DNA"/>
</dbReference>
<evidence type="ECO:0000313" key="12">
    <source>
        <dbReference type="EMBL" id="HIP98878.1"/>
    </source>
</evidence>
<evidence type="ECO:0000256" key="7">
    <source>
        <dbReference type="RuleBase" id="RU004326"/>
    </source>
</evidence>
<dbReference type="Gene3D" id="3.30.310.50">
    <property type="entry name" value="Alpha-D-phosphohexomutase, C-terminal domain"/>
    <property type="match status" value="1"/>
</dbReference>
<evidence type="ECO:0000256" key="3">
    <source>
        <dbReference type="ARBA" id="ARBA00022553"/>
    </source>
</evidence>
<dbReference type="GO" id="GO:0005975">
    <property type="term" value="P:carbohydrate metabolic process"/>
    <property type="evidence" value="ECO:0007669"/>
    <property type="project" value="InterPro"/>
</dbReference>
<evidence type="ECO:0000256" key="1">
    <source>
        <dbReference type="ARBA" id="ARBA00001946"/>
    </source>
</evidence>
<dbReference type="GO" id="GO:0008973">
    <property type="term" value="F:phosphopentomutase activity"/>
    <property type="evidence" value="ECO:0007669"/>
    <property type="project" value="TreeGrafter"/>
</dbReference>
<dbReference type="InterPro" id="IPR005843">
    <property type="entry name" value="A-D-PHexomutase_C"/>
</dbReference>
<dbReference type="GO" id="GO:0006166">
    <property type="term" value="P:purine ribonucleoside salvage"/>
    <property type="evidence" value="ECO:0007669"/>
    <property type="project" value="TreeGrafter"/>
</dbReference>